<keyword evidence="14" id="KW-0675">Receptor</keyword>
<comment type="similarity">
    <text evidence="2">In the N-terminal section; belongs to the leguminous lectin family.</text>
</comment>
<dbReference type="FunFam" id="1.10.510.10:FF:000240">
    <property type="entry name" value="Lectin-domain containing receptor kinase A4.3"/>
    <property type="match status" value="1"/>
</dbReference>
<comment type="similarity">
    <text evidence="3">In the C-terminal section; belongs to the protein kinase superfamily. Ser/Thr protein kinase family.</text>
</comment>
<proteinExistence type="inferred from homology"/>
<evidence type="ECO:0000256" key="2">
    <source>
        <dbReference type="ARBA" id="ARBA00008536"/>
    </source>
</evidence>
<dbReference type="OrthoDB" id="1913956at2759"/>
<evidence type="ECO:0000256" key="15">
    <source>
        <dbReference type="ARBA" id="ARBA00023180"/>
    </source>
</evidence>
<keyword evidence="8" id="KW-0430">Lectin</keyword>
<dbReference type="PANTHER" id="PTHR27007">
    <property type="match status" value="1"/>
</dbReference>
<dbReference type="EMBL" id="CM035432">
    <property type="protein sequence ID" value="KAH7295131.1"/>
    <property type="molecule type" value="Genomic_DNA"/>
</dbReference>
<dbReference type="PROSITE" id="PS00107">
    <property type="entry name" value="PROTEIN_KINASE_ATP"/>
    <property type="match status" value="1"/>
</dbReference>
<evidence type="ECO:0000256" key="10">
    <source>
        <dbReference type="ARBA" id="ARBA00022777"/>
    </source>
</evidence>
<dbReference type="GO" id="GO:0004672">
    <property type="term" value="F:protein kinase activity"/>
    <property type="evidence" value="ECO:0007669"/>
    <property type="project" value="InterPro"/>
</dbReference>
<gene>
    <name evidence="19" type="ORF">KP509_27G033500</name>
</gene>
<keyword evidence="9 16" id="KW-0547">Nucleotide-binding</keyword>
<dbReference type="PROSITE" id="PS50011">
    <property type="entry name" value="PROTEIN_KINASE_DOM"/>
    <property type="match status" value="1"/>
</dbReference>
<evidence type="ECO:0000256" key="13">
    <source>
        <dbReference type="ARBA" id="ARBA00023136"/>
    </source>
</evidence>
<evidence type="ECO:0000256" key="9">
    <source>
        <dbReference type="ARBA" id="ARBA00022741"/>
    </source>
</evidence>
<dbReference type="GO" id="GO:0002229">
    <property type="term" value="P:defense response to oomycetes"/>
    <property type="evidence" value="ECO:0007669"/>
    <property type="project" value="UniProtKB-ARBA"/>
</dbReference>
<keyword evidence="11 16" id="KW-0067">ATP-binding</keyword>
<evidence type="ECO:0000256" key="5">
    <source>
        <dbReference type="ARBA" id="ARBA00022679"/>
    </source>
</evidence>
<comment type="subcellular location">
    <subcellularLocation>
        <location evidence="1">Cell membrane</location>
        <topology evidence="1">Single-pass type I membrane protein</topology>
    </subcellularLocation>
</comment>
<dbReference type="GO" id="GO:0005886">
    <property type="term" value="C:plasma membrane"/>
    <property type="evidence" value="ECO:0007669"/>
    <property type="project" value="UniProtKB-SubCell"/>
</dbReference>
<evidence type="ECO:0000256" key="17">
    <source>
        <dbReference type="SAM" id="Phobius"/>
    </source>
</evidence>
<dbReference type="GO" id="GO:0030246">
    <property type="term" value="F:carbohydrate binding"/>
    <property type="evidence" value="ECO:0007669"/>
    <property type="project" value="UniProtKB-KW"/>
</dbReference>
<evidence type="ECO:0000256" key="6">
    <source>
        <dbReference type="ARBA" id="ARBA00022692"/>
    </source>
</evidence>
<evidence type="ECO:0000313" key="19">
    <source>
        <dbReference type="EMBL" id="KAH7295131.1"/>
    </source>
</evidence>
<keyword evidence="6 17" id="KW-0812">Transmembrane</keyword>
<keyword evidence="12 17" id="KW-1133">Transmembrane helix</keyword>
<reference evidence="19 20" key="1">
    <citation type="submission" date="2021-08" db="EMBL/GenBank/DDBJ databases">
        <title>WGS assembly of Ceratopteris richardii.</title>
        <authorList>
            <person name="Marchant D.B."/>
            <person name="Chen G."/>
            <person name="Jenkins J."/>
            <person name="Shu S."/>
            <person name="Leebens-Mack J."/>
            <person name="Grimwood J."/>
            <person name="Schmutz J."/>
            <person name="Soltis P."/>
            <person name="Soltis D."/>
            <person name="Chen Z.-H."/>
        </authorList>
    </citation>
    <scope>NUCLEOTIDE SEQUENCE [LARGE SCALE GENOMIC DNA]</scope>
    <source>
        <strain evidence="19">Whitten #5841</strain>
        <tissue evidence="19">Leaf</tissue>
    </source>
</reference>
<keyword evidence="10" id="KW-0418">Kinase</keyword>
<feature type="transmembrane region" description="Helical" evidence="17">
    <location>
        <begin position="315"/>
        <end position="338"/>
    </location>
</feature>
<dbReference type="SUPFAM" id="SSF56112">
    <property type="entry name" value="Protein kinase-like (PK-like)"/>
    <property type="match status" value="1"/>
</dbReference>
<feature type="domain" description="Protein kinase" evidence="18">
    <location>
        <begin position="373"/>
        <end position="641"/>
    </location>
</feature>
<dbReference type="InterPro" id="IPR001220">
    <property type="entry name" value="Legume_lectin_dom"/>
</dbReference>
<feature type="binding site" evidence="16">
    <location>
        <position position="405"/>
    </location>
    <ligand>
        <name>ATP</name>
        <dbReference type="ChEBI" id="CHEBI:30616"/>
    </ligand>
</feature>
<dbReference type="CDD" id="cd06899">
    <property type="entry name" value="lectin_legume_LecRK_Arcelin_ConA"/>
    <property type="match status" value="1"/>
</dbReference>
<dbReference type="InterPro" id="IPR050528">
    <property type="entry name" value="L-type_Lectin-RKs"/>
</dbReference>
<dbReference type="SMART" id="SM00220">
    <property type="entry name" value="S_TKc"/>
    <property type="match status" value="1"/>
</dbReference>
<evidence type="ECO:0000256" key="7">
    <source>
        <dbReference type="ARBA" id="ARBA00022729"/>
    </source>
</evidence>
<evidence type="ECO:0000256" key="16">
    <source>
        <dbReference type="PROSITE-ProRule" id="PRU10141"/>
    </source>
</evidence>
<dbReference type="InterPro" id="IPR017441">
    <property type="entry name" value="Protein_kinase_ATP_BS"/>
</dbReference>
<dbReference type="SUPFAM" id="SSF49899">
    <property type="entry name" value="Concanavalin A-like lectins/glucanases"/>
    <property type="match status" value="1"/>
</dbReference>
<dbReference type="Proteomes" id="UP000825935">
    <property type="component" value="Chromosome 27"/>
</dbReference>
<evidence type="ECO:0000256" key="4">
    <source>
        <dbReference type="ARBA" id="ARBA00022475"/>
    </source>
</evidence>
<keyword evidence="15" id="KW-0325">Glycoprotein</keyword>
<keyword evidence="7" id="KW-0732">Signal</keyword>
<dbReference type="InterPro" id="IPR008271">
    <property type="entry name" value="Ser/Thr_kinase_AS"/>
</dbReference>
<dbReference type="InterPro" id="IPR013320">
    <property type="entry name" value="ConA-like_dom_sf"/>
</dbReference>
<dbReference type="Gene3D" id="3.30.200.20">
    <property type="entry name" value="Phosphorylase Kinase, domain 1"/>
    <property type="match status" value="1"/>
</dbReference>
<dbReference type="AlphaFoldDB" id="A0A8T2RGV9"/>
<organism evidence="19 20">
    <name type="scientific">Ceratopteris richardii</name>
    <name type="common">Triangle waterfern</name>
    <dbReference type="NCBI Taxonomy" id="49495"/>
    <lineage>
        <taxon>Eukaryota</taxon>
        <taxon>Viridiplantae</taxon>
        <taxon>Streptophyta</taxon>
        <taxon>Embryophyta</taxon>
        <taxon>Tracheophyta</taxon>
        <taxon>Polypodiopsida</taxon>
        <taxon>Polypodiidae</taxon>
        <taxon>Polypodiales</taxon>
        <taxon>Pteridineae</taxon>
        <taxon>Pteridaceae</taxon>
        <taxon>Parkerioideae</taxon>
        <taxon>Ceratopteris</taxon>
    </lineage>
</organism>
<keyword evidence="5" id="KW-0808">Transferase</keyword>
<dbReference type="Pfam" id="PF00139">
    <property type="entry name" value="Lectin_legB"/>
    <property type="match status" value="1"/>
</dbReference>
<dbReference type="Gene3D" id="1.10.510.10">
    <property type="entry name" value="Transferase(Phosphotransferase) domain 1"/>
    <property type="match status" value="1"/>
</dbReference>
<dbReference type="PROSITE" id="PS00108">
    <property type="entry name" value="PROTEIN_KINASE_ST"/>
    <property type="match status" value="1"/>
</dbReference>
<dbReference type="InterPro" id="IPR011009">
    <property type="entry name" value="Kinase-like_dom_sf"/>
</dbReference>
<evidence type="ECO:0000259" key="18">
    <source>
        <dbReference type="PROSITE" id="PS50011"/>
    </source>
</evidence>
<dbReference type="FunFam" id="3.30.200.20:FF:000178">
    <property type="entry name" value="serine/threonine-protein kinase PBS1-like"/>
    <property type="match status" value="1"/>
</dbReference>
<name>A0A8T2RGV9_CERRI</name>
<keyword evidence="20" id="KW-1185">Reference proteome</keyword>
<dbReference type="Pfam" id="PF00069">
    <property type="entry name" value="Pkinase"/>
    <property type="match status" value="1"/>
</dbReference>
<comment type="caution">
    <text evidence="19">The sequence shown here is derived from an EMBL/GenBank/DDBJ whole genome shotgun (WGS) entry which is preliminary data.</text>
</comment>
<keyword evidence="4" id="KW-1003">Cell membrane</keyword>
<evidence type="ECO:0000256" key="14">
    <source>
        <dbReference type="ARBA" id="ARBA00023170"/>
    </source>
</evidence>
<dbReference type="InterPro" id="IPR000719">
    <property type="entry name" value="Prot_kinase_dom"/>
</dbReference>
<keyword evidence="13 17" id="KW-0472">Membrane</keyword>
<evidence type="ECO:0000256" key="11">
    <source>
        <dbReference type="ARBA" id="ARBA00022840"/>
    </source>
</evidence>
<evidence type="ECO:0000256" key="3">
    <source>
        <dbReference type="ARBA" id="ARBA00010217"/>
    </source>
</evidence>
<sequence>MTLVRSASYGVVPKLKLGERHWVEYLRDQLLPLVFSATIFFFGMMQQLPCFSEGLQFDYHSFVQNDRNLKFSANSNVDYLSLQVTRNSGSFDESNSSGQITYAQPLQLWSRDQNYSASFSTKFLMNISPIRGGGTNATGGGVTFMLSSSPAFDTLPGSFGEWLGLFDGGDNQQDAQRVGIEFDTFKDSFDPDNNHVGIDVNGSVHSIYVASLSPTVSLTTSSVSNTMGINTSVWIEYDGNLHILSVYLENQGDNILTKPSKPAIYQNIDLRHYLPEVIYVGFSASLGTILEGHCIERWAFNSTDPPSGPRSSAGLIIGLTLGGLAVVLVAVTLACACLRRSRNSTFSLDDLGSLHYGPRKFSYRDLKKATNGFADDRRLGQGAFGEVYKGEILSRNGILMQVAVKLLSRKSKQGEREFRTEIMSMGRMKHRHLVQLLGWSYEGKRLMLVYEYMPKGSLDQWLRPKRGGVEVMGWDRRYHVMKGVAAGLLYLHEEWEMVVIHRDLKPSNVMLDDEFNARIGDFGLAKFIDMQEDVHKTATIAGTPGYIAPECIEQGVVSKESDIYSLGAIAVELATGHRISASLLYSLSLQMKEGRFQEVADSRLPNFDDTQLEILLRLGLACCHPDPLKRPSIRQVMHALSSVEGTFSPSPVDVSCFSSQLDEYGISINNYC</sequence>
<evidence type="ECO:0000313" key="20">
    <source>
        <dbReference type="Proteomes" id="UP000825935"/>
    </source>
</evidence>
<dbReference type="Gene3D" id="2.60.120.200">
    <property type="match status" value="1"/>
</dbReference>
<evidence type="ECO:0000256" key="1">
    <source>
        <dbReference type="ARBA" id="ARBA00004251"/>
    </source>
</evidence>
<protein>
    <recommendedName>
        <fullName evidence="18">Protein kinase domain-containing protein</fullName>
    </recommendedName>
</protein>
<dbReference type="GO" id="GO:0005524">
    <property type="term" value="F:ATP binding"/>
    <property type="evidence" value="ECO:0007669"/>
    <property type="project" value="UniProtKB-UniRule"/>
</dbReference>
<evidence type="ECO:0000256" key="12">
    <source>
        <dbReference type="ARBA" id="ARBA00022989"/>
    </source>
</evidence>
<evidence type="ECO:0000256" key="8">
    <source>
        <dbReference type="ARBA" id="ARBA00022734"/>
    </source>
</evidence>
<accession>A0A8T2RGV9</accession>